<dbReference type="AlphaFoldDB" id="A0A1C3WGR0"/>
<evidence type="ECO:0000313" key="3">
    <source>
        <dbReference type="Proteomes" id="UP000183174"/>
    </source>
</evidence>
<dbReference type="RefSeq" id="WP_074448038.1">
    <property type="nucleotide sequence ID" value="NZ_FMAE01000006.1"/>
</dbReference>
<dbReference type="Proteomes" id="UP000183174">
    <property type="component" value="Unassembled WGS sequence"/>
</dbReference>
<keyword evidence="2" id="KW-0255">Endonuclease</keyword>
<dbReference type="Gene3D" id="3.40.960.10">
    <property type="entry name" value="VSR Endonuclease"/>
    <property type="match status" value="1"/>
</dbReference>
<dbReference type="Pfam" id="PF04480">
    <property type="entry name" value="DUF559"/>
    <property type="match status" value="1"/>
</dbReference>
<keyword evidence="2" id="KW-0540">Nuclease</keyword>
<organism evidence="2 3">
    <name type="scientific">Bradyrhizobium yuanmingense</name>
    <dbReference type="NCBI Taxonomy" id="108015"/>
    <lineage>
        <taxon>Bacteria</taxon>
        <taxon>Pseudomonadati</taxon>
        <taxon>Pseudomonadota</taxon>
        <taxon>Alphaproteobacteria</taxon>
        <taxon>Hyphomicrobiales</taxon>
        <taxon>Nitrobacteraceae</taxon>
        <taxon>Bradyrhizobium</taxon>
    </lineage>
</organism>
<reference evidence="2 3" key="1">
    <citation type="submission" date="2016-08" db="EMBL/GenBank/DDBJ databases">
        <authorList>
            <person name="Seilhamer J.J."/>
        </authorList>
    </citation>
    <scope>NUCLEOTIDE SEQUENCE [LARGE SCALE GENOMIC DNA]</scope>
    <source>
        <strain evidence="2 3">CCBAU 10071</strain>
    </source>
</reference>
<sequence>MRGHNEKSIRLARRLRADQTDAETVLWNRIRNRRVDGHKFVRQEPIIGYICDFVCREKRIVIEVDGGQHNESATYAMRDERLREKGYKVLRFWNNDVLNTEGVLLVIQAELAMAGGGT</sequence>
<keyword evidence="2" id="KW-0378">Hydrolase</keyword>
<dbReference type="PANTHER" id="PTHR38590">
    <property type="entry name" value="BLL0828 PROTEIN"/>
    <property type="match status" value="1"/>
</dbReference>
<evidence type="ECO:0000313" key="2">
    <source>
        <dbReference type="EMBL" id="SCB39179.1"/>
    </source>
</evidence>
<dbReference type="EMBL" id="FMAE01000006">
    <property type="protein sequence ID" value="SCB39179.1"/>
    <property type="molecule type" value="Genomic_DNA"/>
</dbReference>
<dbReference type="InterPro" id="IPR011335">
    <property type="entry name" value="Restrct_endonuc-II-like"/>
</dbReference>
<name>A0A1C3WGR0_9BRAD</name>
<dbReference type="InterPro" id="IPR007569">
    <property type="entry name" value="DUF559"/>
</dbReference>
<gene>
    <name evidence="2" type="ORF">GA0061099_100689</name>
</gene>
<accession>A0A1C3WGR0</accession>
<dbReference type="CDD" id="cd01038">
    <property type="entry name" value="Endonuclease_DUF559"/>
    <property type="match status" value="1"/>
</dbReference>
<feature type="domain" description="DUF559" evidence="1">
    <location>
        <begin position="9"/>
        <end position="111"/>
    </location>
</feature>
<dbReference type="SUPFAM" id="SSF52980">
    <property type="entry name" value="Restriction endonuclease-like"/>
    <property type="match status" value="1"/>
</dbReference>
<dbReference type="GO" id="GO:0004519">
    <property type="term" value="F:endonuclease activity"/>
    <property type="evidence" value="ECO:0007669"/>
    <property type="project" value="UniProtKB-KW"/>
</dbReference>
<evidence type="ECO:0000259" key="1">
    <source>
        <dbReference type="Pfam" id="PF04480"/>
    </source>
</evidence>
<dbReference type="PANTHER" id="PTHR38590:SF1">
    <property type="entry name" value="BLL0828 PROTEIN"/>
    <property type="match status" value="1"/>
</dbReference>
<dbReference type="InterPro" id="IPR047216">
    <property type="entry name" value="Endonuclease_DUF559_bact"/>
</dbReference>
<proteinExistence type="predicted"/>
<protein>
    <submittedName>
        <fullName evidence="2">Very-short-patch-repair endonuclease</fullName>
    </submittedName>
</protein>